<evidence type="ECO:0000256" key="8">
    <source>
        <dbReference type="SAM" id="MobiDB-lite"/>
    </source>
</evidence>
<evidence type="ECO:0000256" key="7">
    <source>
        <dbReference type="ARBA" id="ARBA00023242"/>
    </source>
</evidence>
<dbReference type="Gene3D" id="2.20.70.10">
    <property type="match status" value="1"/>
</dbReference>
<evidence type="ECO:0000259" key="10">
    <source>
        <dbReference type="SMART" id="SM00456"/>
    </source>
</evidence>
<dbReference type="InterPro" id="IPR027806">
    <property type="entry name" value="HARBI1_dom"/>
</dbReference>
<evidence type="ECO:0008006" key="13">
    <source>
        <dbReference type="Google" id="ProtNLM"/>
    </source>
</evidence>
<dbReference type="InterPro" id="IPR003593">
    <property type="entry name" value="AAA+_ATPase"/>
</dbReference>
<organism evidence="11 12">
    <name type="scientific">Gymnopus androsaceus JB14</name>
    <dbReference type="NCBI Taxonomy" id="1447944"/>
    <lineage>
        <taxon>Eukaryota</taxon>
        <taxon>Fungi</taxon>
        <taxon>Dikarya</taxon>
        <taxon>Basidiomycota</taxon>
        <taxon>Agaricomycotina</taxon>
        <taxon>Agaricomycetes</taxon>
        <taxon>Agaricomycetidae</taxon>
        <taxon>Agaricales</taxon>
        <taxon>Marasmiineae</taxon>
        <taxon>Omphalotaceae</taxon>
        <taxon>Gymnopus</taxon>
    </lineage>
</organism>
<evidence type="ECO:0000256" key="4">
    <source>
        <dbReference type="ARBA" id="ARBA00022722"/>
    </source>
</evidence>
<feature type="region of interest" description="Disordered" evidence="8">
    <location>
        <begin position="440"/>
        <end position="497"/>
    </location>
</feature>
<dbReference type="Pfam" id="PF13359">
    <property type="entry name" value="DDE_Tnp_4"/>
    <property type="match status" value="1"/>
</dbReference>
<proteinExistence type="inferred from homology"/>
<evidence type="ECO:0000313" key="12">
    <source>
        <dbReference type="Proteomes" id="UP000799118"/>
    </source>
</evidence>
<dbReference type="InterPro" id="IPR001202">
    <property type="entry name" value="WW_dom"/>
</dbReference>
<keyword evidence="4" id="KW-0540">Nuclease</keyword>
<dbReference type="AlphaFoldDB" id="A0A6A4GSH7"/>
<feature type="compositionally biased region" description="Polar residues" evidence="8">
    <location>
        <begin position="440"/>
        <end position="456"/>
    </location>
</feature>
<dbReference type="GO" id="GO:0005634">
    <property type="term" value="C:nucleus"/>
    <property type="evidence" value="ECO:0007669"/>
    <property type="project" value="UniProtKB-SubCell"/>
</dbReference>
<feature type="compositionally biased region" description="Acidic residues" evidence="8">
    <location>
        <begin position="469"/>
        <end position="495"/>
    </location>
</feature>
<reference evidence="11" key="1">
    <citation type="journal article" date="2019" name="Environ. Microbiol.">
        <title>Fungal ecological strategies reflected in gene transcription - a case study of two litter decomposers.</title>
        <authorList>
            <person name="Barbi F."/>
            <person name="Kohler A."/>
            <person name="Barry K."/>
            <person name="Baskaran P."/>
            <person name="Daum C."/>
            <person name="Fauchery L."/>
            <person name="Ihrmark K."/>
            <person name="Kuo A."/>
            <person name="LaButti K."/>
            <person name="Lipzen A."/>
            <person name="Morin E."/>
            <person name="Grigoriev I.V."/>
            <person name="Henrissat B."/>
            <person name="Lindahl B."/>
            <person name="Martin F."/>
        </authorList>
    </citation>
    <scope>NUCLEOTIDE SEQUENCE</scope>
    <source>
        <strain evidence="11">JB14</strain>
    </source>
</reference>
<dbReference type="Proteomes" id="UP000799118">
    <property type="component" value="Unassembled WGS sequence"/>
</dbReference>
<evidence type="ECO:0000256" key="6">
    <source>
        <dbReference type="ARBA" id="ARBA00022801"/>
    </source>
</evidence>
<comment type="cofactor">
    <cofactor evidence="1">
        <name>a divalent metal cation</name>
        <dbReference type="ChEBI" id="CHEBI:60240"/>
    </cofactor>
</comment>
<evidence type="ECO:0000256" key="5">
    <source>
        <dbReference type="ARBA" id="ARBA00022723"/>
    </source>
</evidence>
<dbReference type="SMART" id="SM00382">
    <property type="entry name" value="AAA"/>
    <property type="match status" value="1"/>
</dbReference>
<accession>A0A6A4GSH7</accession>
<feature type="region of interest" description="Disordered" evidence="8">
    <location>
        <begin position="835"/>
        <end position="862"/>
    </location>
</feature>
<comment type="similarity">
    <text evidence="3">Belongs to the HARBI1 family.</text>
</comment>
<dbReference type="PANTHER" id="PTHR22930:SF85">
    <property type="entry name" value="GH03217P-RELATED"/>
    <property type="match status" value="1"/>
</dbReference>
<dbReference type="PANTHER" id="PTHR22930">
    <property type="match status" value="1"/>
</dbReference>
<dbReference type="OrthoDB" id="5424500at2759"/>
<evidence type="ECO:0000256" key="3">
    <source>
        <dbReference type="ARBA" id="ARBA00006958"/>
    </source>
</evidence>
<dbReference type="SUPFAM" id="SSF51045">
    <property type="entry name" value="WW domain"/>
    <property type="match status" value="1"/>
</dbReference>
<evidence type="ECO:0000259" key="9">
    <source>
        <dbReference type="SMART" id="SM00382"/>
    </source>
</evidence>
<dbReference type="InterPro" id="IPR036020">
    <property type="entry name" value="WW_dom_sf"/>
</dbReference>
<sequence length="879" mass="100589">MNPPPYPPNKNPDKRPLPPGWITQYDSNYRAWFYVNERASPPVTTWEHPAQHASPPPNAYNPHGPGSDSADSYRQRKISFSNDILQRDDLVSSLYSLAAAHKFFFVQGPPGCGKTTLCHLLYNYVLEKESHASAQIVRRWQRRNTMQESFNHSREERYPGFEFADIGDGKRRWLLFDEAQESYEDDLLWNVLLKDPGHDVVIVLFAYYGSQCMKERKRNVGNRNPIPPHQRMNFWPVEGELYHIPGLCLLRTEFDELVDLRQQSDIDIPILADDLRNWAFGISGGHIGAVLSILLGIKWVKPRTDKLSLLDFFRSFSHPCEAIEHCAMEPSFIRGLPDDERLKQHPLGATYLRELLKVCDSLVYPSVEVPEGAKVAHSQGWVVFIEQKPMTQATTIFKGWREKLSQWHKAQEQEEGLPLPGFKAYLHRLRARLDNTELDTSSDTASFLQSSASGSQEDPGSLPSLSSISDDDNDSIMADDEESDGNMEVVDDDSDSFQSFDYGTSMSGWVRNEIEEMYSNRYEIPRDCLPRVSESYLHHILMTLKNGRPDHFRDALCVSSYTFDQLVLAIEDDVVYKNNSETAQQAPVEEQLAIVLYQFGHDGNAAGLQGVANWAGIGKDTVLSYTKRVLVALLQPEFMNKAVRLPTESEKEEAKKWVEKHSCHAWRDEWCFVNGTLIPLYAKPYWYGESYFDRKCHYSLNIQIINLPNLQIIDFSYGHTGSTHDSSAWGGTKIATEHDQILVNGKWVWADSAYPLQTWVVAPYKKPECYQPDNIVFNQQVSNLRIQSEHAIKFLKACIGVHSMAIQLEVEERKNDDWDIMLDPFIAKGLSESSSDEEDNLVPRTGERVLQTRPRAARAKHTKLKEKLFHAQERRAQRV</sequence>
<dbReference type="EMBL" id="ML769734">
    <property type="protein sequence ID" value="KAE9388618.1"/>
    <property type="molecule type" value="Genomic_DNA"/>
</dbReference>
<feature type="domain" description="AAA+ ATPase" evidence="9">
    <location>
        <begin position="100"/>
        <end position="247"/>
    </location>
</feature>
<dbReference type="GO" id="GO:0016787">
    <property type="term" value="F:hydrolase activity"/>
    <property type="evidence" value="ECO:0007669"/>
    <property type="project" value="UniProtKB-KW"/>
</dbReference>
<keyword evidence="12" id="KW-1185">Reference proteome</keyword>
<protein>
    <recommendedName>
        <fullName evidence="13">WW domain-containing protein</fullName>
    </recommendedName>
</protein>
<keyword evidence="7" id="KW-0539">Nucleus</keyword>
<dbReference type="GO" id="GO:0046872">
    <property type="term" value="F:metal ion binding"/>
    <property type="evidence" value="ECO:0007669"/>
    <property type="project" value="UniProtKB-KW"/>
</dbReference>
<feature type="domain" description="WW" evidence="10">
    <location>
        <begin position="16"/>
        <end position="51"/>
    </location>
</feature>
<name>A0A6A4GSH7_9AGAR</name>
<dbReference type="InterPro" id="IPR045249">
    <property type="entry name" value="HARBI1-like"/>
</dbReference>
<dbReference type="Gene3D" id="3.40.50.300">
    <property type="entry name" value="P-loop containing nucleotide triphosphate hydrolases"/>
    <property type="match status" value="1"/>
</dbReference>
<feature type="region of interest" description="Disordered" evidence="8">
    <location>
        <begin position="44"/>
        <end position="72"/>
    </location>
</feature>
<evidence type="ECO:0000256" key="1">
    <source>
        <dbReference type="ARBA" id="ARBA00001968"/>
    </source>
</evidence>
<comment type="subcellular location">
    <subcellularLocation>
        <location evidence="2">Nucleus</location>
    </subcellularLocation>
</comment>
<evidence type="ECO:0000313" key="11">
    <source>
        <dbReference type="EMBL" id="KAE9388618.1"/>
    </source>
</evidence>
<feature type="compositionally biased region" description="Pro residues" evidence="8">
    <location>
        <begin position="1"/>
        <end position="10"/>
    </location>
</feature>
<keyword evidence="6" id="KW-0378">Hydrolase</keyword>
<dbReference type="SMART" id="SM00456">
    <property type="entry name" value="WW"/>
    <property type="match status" value="1"/>
</dbReference>
<dbReference type="GO" id="GO:0004518">
    <property type="term" value="F:nuclease activity"/>
    <property type="evidence" value="ECO:0007669"/>
    <property type="project" value="UniProtKB-KW"/>
</dbReference>
<evidence type="ECO:0000256" key="2">
    <source>
        <dbReference type="ARBA" id="ARBA00004123"/>
    </source>
</evidence>
<feature type="region of interest" description="Disordered" evidence="8">
    <location>
        <begin position="1"/>
        <end position="20"/>
    </location>
</feature>
<dbReference type="SUPFAM" id="SSF52540">
    <property type="entry name" value="P-loop containing nucleoside triphosphate hydrolases"/>
    <property type="match status" value="1"/>
</dbReference>
<dbReference type="InterPro" id="IPR027417">
    <property type="entry name" value="P-loop_NTPase"/>
</dbReference>
<keyword evidence="5" id="KW-0479">Metal-binding</keyword>
<feature type="compositionally biased region" description="Low complexity" evidence="8">
    <location>
        <begin position="458"/>
        <end position="468"/>
    </location>
</feature>
<gene>
    <name evidence="11" type="ORF">BT96DRAFT_1025362</name>
</gene>